<sequence length="113" mass="13389">YPISWPVTLTNIFELKVNFVGFMELISKIFHGDLNKKWRPRRKIDSLDGVKRKNVKITTFGEKKSSIREFVSKKILKTQQVDEVSYANKEFENRLMYEMYKSVAPSMELHPNM</sequence>
<dbReference type="EMBL" id="HACM01001713">
    <property type="protein sequence ID" value="CRZ02155.1"/>
    <property type="molecule type" value="Transcribed_RNA"/>
</dbReference>
<name>A0A0H5QJ68_9EUKA</name>
<accession>A0A0H5QJ68</accession>
<protein>
    <submittedName>
        <fullName evidence="1">Uncharacterized protein</fullName>
    </submittedName>
</protein>
<proteinExistence type="predicted"/>
<evidence type="ECO:0000313" key="1">
    <source>
        <dbReference type="EMBL" id="CRZ02155.1"/>
    </source>
</evidence>
<dbReference type="AlphaFoldDB" id="A0A0H5QJ68"/>
<feature type="non-terminal residue" evidence="1">
    <location>
        <position position="1"/>
    </location>
</feature>
<reference evidence="1" key="1">
    <citation type="submission" date="2015-04" db="EMBL/GenBank/DDBJ databases">
        <title>The genome sequence of the plant pathogenic Rhizarian Plasmodiophora brassicae reveals insights in its biotrophic life cycle and the origin of chitin synthesis.</title>
        <authorList>
            <person name="Schwelm A."/>
            <person name="Fogelqvist J."/>
            <person name="Knaust A."/>
            <person name="Julke S."/>
            <person name="Lilja T."/>
            <person name="Dhandapani V."/>
            <person name="Bonilla-Rosso G."/>
            <person name="Karlsson M."/>
            <person name="Shevchenko A."/>
            <person name="Choi S.R."/>
            <person name="Kim H.G."/>
            <person name="Park J.Y."/>
            <person name="Lim Y.P."/>
            <person name="Ludwig-Muller J."/>
            <person name="Dixelius C."/>
        </authorList>
    </citation>
    <scope>NUCLEOTIDE SEQUENCE</scope>
    <source>
        <tissue evidence="1">Potato root galls</tissue>
    </source>
</reference>
<organism evidence="1">
    <name type="scientific">Spongospora subterranea</name>
    <dbReference type="NCBI Taxonomy" id="70186"/>
    <lineage>
        <taxon>Eukaryota</taxon>
        <taxon>Sar</taxon>
        <taxon>Rhizaria</taxon>
        <taxon>Endomyxa</taxon>
        <taxon>Phytomyxea</taxon>
        <taxon>Plasmodiophorida</taxon>
        <taxon>Plasmodiophoridae</taxon>
        <taxon>Spongospora</taxon>
    </lineage>
</organism>